<dbReference type="PANTHER" id="PTHR46512:SF10">
    <property type="entry name" value="FK506-BINDING PROTEIN-LIKE"/>
    <property type="match status" value="1"/>
</dbReference>
<gene>
    <name evidence="3" type="primary">FKBP62</name>
    <name evidence="3" type="ORF">SNAT2548_LOCUS4328</name>
</gene>
<reference evidence="3" key="1">
    <citation type="submission" date="2021-02" db="EMBL/GenBank/DDBJ databases">
        <authorList>
            <person name="Dougan E. K."/>
            <person name="Rhodes N."/>
            <person name="Thang M."/>
            <person name="Chan C."/>
        </authorList>
    </citation>
    <scope>NUCLEOTIDE SEQUENCE</scope>
</reference>
<dbReference type="InterPro" id="IPR050754">
    <property type="entry name" value="FKBP4/5/8-like"/>
</dbReference>
<feature type="compositionally biased region" description="Basic and acidic residues" evidence="2">
    <location>
        <begin position="156"/>
        <end position="199"/>
    </location>
</feature>
<dbReference type="AlphaFoldDB" id="A0A812IKJ2"/>
<dbReference type="SMART" id="SM00028">
    <property type="entry name" value="TPR"/>
    <property type="match status" value="2"/>
</dbReference>
<evidence type="ECO:0000256" key="2">
    <source>
        <dbReference type="SAM" id="MobiDB-lite"/>
    </source>
</evidence>
<evidence type="ECO:0000256" key="1">
    <source>
        <dbReference type="PROSITE-ProRule" id="PRU00339"/>
    </source>
</evidence>
<name>A0A812IKJ2_9DINO</name>
<dbReference type="Gene3D" id="1.25.40.10">
    <property type="entry name" value="Tetratricopeptide repeat domain"/>
    <property type="match status" value="1"/>
</dbReference>
<feature type="region of interest" description="Disordered" evidence="2">
    <location>
        <begin position="152"/>
        <end position="212"/>
    </location>
</feature>
<protein>
    <submittedName>
        <fullName evidence="3">FKBP62 protein</fullName>
    </submittedName>
</protein>
<accession>A0A812IKJ2</accession>
<dbReference type="SUPFAM" id="SSF48452">
    <property type="entry name" value="TPR-like"/>
    <property type="match status" value="1"/>
</dbReference>
<dbReference type="InterPro" id="IPR011990">
    <property type="entry name" value="TPR-like_helical_dom_sf"/>
</dbReference>
<keyword evidence="4" id="KW-1185">Reference proteome</keyword>
<evidence type="ECO:0000313" key="4">
    <source>
        <dbReference type="Proteomes" id="UP000604046"/>
    </source>
</evidence>
<dbReference type="InterPro" id="IPR019734">
    <property type="entry name" value="TPR_rpt"/>
</dbReference>
<organism evidence="3 4">
    <name type="scientific">Symbiodinium natans</name>
    <dbReference type="NCBI Taxonomy" id="878477"/>
    <lineage>
        <taxon>Eukaryota</taxon>
        <taxon>Sar</taxon>
        <taxon>Alveolata</taxon>
        <taxon>Dinophyceae</taxon>
        <taxon>Suessiales</taxon>
        <taxon>Symbiodiniaceae</taxon>
        <taxon>Symbiodinium</taxon>
    </lineage>
</organism>
<dbReference type="PANTHER" id="PTHR46512">
    <property type="entry name" value="PEPTIDYLPROLYL ISOMERASE"/>
    <property type="match status" value="1"/>
</dbReference>
<dbReference type="Proteomes" id="UP000604046">
    <property type="component" value="Unassembled WGS sequence"/>
</dbReference>
<dbReference type="EMBL" id="CAJNDS010000266">
    <property type="protein sequence ID" value="CAE7035667.1"/>
    <property type="molecule type" value="Genomic_DNA"/>
</dbReference>
<dbReference type="PROSITE" id="PS50005">
    <property type="entry name" value="TPR"/>
    <property type="match status" value="1"/>
</dbReference>
<keyword evidence="1" id="KW-0802">TPR repeat</keyword>
<sequence length="698" mass="76061">MAAATTVDWDAVFSSDTEDEAAGRAKVEKKMGLARQQKESGNAMMKAGKVTEAEALYRKSLSAIWALYRQRKDADAVALGVAVDLNLAFCYLKLARWEAAKRSATRALEVEPENPKGLYRRGVASARLDLLDAAHEDLTKAWNLQPSADVQQELQSVRERRGDKATPRGFLKDKAEPEPKAEPKAEPPAEPPAEPRADPPAEPSEAESDWAVTEQVQEALCEALDLLSAISGRRIACRSQAEIKALGRQLEELAELVPKARAAIAQAITVPAPEGLEPKNCCELLERMSEGLVGFRPFFELQERRPGEFQNLRVCRQLGTETKESRGKSGKSGKWPRSFDVELIRWGEAATATPQDFAEALFPPSGKPPSKAAAAWQLEVFHRIFQKDASNYVAGAVWLILREALQRRVRLLVQDQAVVEVGLAQGMFFQPPPPHGPTADTVEDRAVAGQADALAICTGEDRRLFLVPSFTTLGVPHRWLLLRVAGSEQEQAEQPEHPKQPERVVAVDLCCGALGLLGDGTPAIVSPIRVWEHGSDQRYVVRRSAWGEDALNLAQPPMGGASQMRVALRSMLAASGLNWDSKLGDELVESVSQQPSTPQMHEDTSETARRLHDAVKLLGISVSFPPSFPDDASDADIAAVHTDAIGQMVQRKLRVLGFEKLAEAAARSSKADVPQPPSAHLCKGMALNVADPFQAAFS</sequence>
<feature type="repeat" description="TPR" evidence="1">
    <location>
        <begin position="81"/>
        <end position="114"/>
    </location>
</feature>
<evidence type="ECO:0000313" key="3">
    <source>
        <dbReference type="EMBL" id="CAE7035667.1"/>
    </source>
</evidence>
<proteinExistence type="predicted"/>
<dbReference type="OrthoDB" id="185373at2759"/>
<comment type="caution">
    <text evidence="3">The sequence shown here is derived from an EMBL/GenBank/DDBJ whole genome shotgun (WGS) entry which is preliminary data.</text>
</comment>